<evidence type="ECO:0000256" key="2">
    <source>
        <dbReference type="ARBA" id="ARBA00022801"/>
    </source>
</evidence>
<keyword evidence="3" id="KW-0326">Glycosidase</keyword>
<evidence type="ECO:0000313" key="6">
    <source>
        <dbReference type="Proteomes" id="UP000293036"/>
    </source>
</evidence>
<dbReference type="PANTHER" id="PTHR10353">
    <property type="entry name" value="GLYCOSYL HYDROLASE"/>
    <property type="match status" value="1"/>
</dbReference>
<dbReference type="EMBL" id="SJDT01000004">
    <property type="protein sequence ID" value="TBW21612.1"/>
    <property type="molecule type" value="Genomic_DNA"/>
</dbReference>
<dbReference type="OrthoDB" id="9765195at2"/>
<dbReference type="InterPro" id="IPR017853">
    <property type="entry name" value="GH"/>
</dbReference>
<comment type="similarity">
    <text evidence="1 4">Belongs to the glycosyl hydrolase 1 family.</text>
</comment>
<keyword evidence="6" id="KW-1185">Reference proteome</keyword>
<dbReference type="GO" id="GO:0005975">
    <property type="term" value="P:carbohydrate metabolic process"/>
    <property type="evidence" value="ECO:0007669"/>
    <property type="project" value="InterPro"/>
</dbReference>
<reference evidence="5 6" key="1">
    <citation type="submission" date="2019-02" db="EMBL/GenBank/DDBJ databases">
        <title>Arcanobacterium bovis sp. nov., isolated from the milk of a cow with mastitis.</title>
        <authorList>
            <person name="Sammra O."/>
            <person name="Foster G."/>
            <person name="Hassan A."/>
            <person name="Alssahen M."/>
            <person name="Laemmler C."/>
            <person name="Borowiak M."/>
            <person name="Malorny B."/>
            <person name="Abdulmawjood A."/>
        </authorList>
    </citation>
    <scope>NUCLEOTIDE SEQUENCE [LARGE SCALE GENOMIC DNA]</scope>
    <source>
        <strain evidence="5 6">C605018/01/1</strain>
    </source>
</reference>
<comment type="caution">
    <text evidence="5">The sequence shown here is derived from an EMBL/GenBank/DDBJ whole genome shotgun (WGS) entry which is preliminary data.</text>
</comment>
<keyword evidence="2 5" id="KW-0378">Hydrolase</keyword>
<dbReference type="Gene3D" id="3.20.20.80">
    <property type="entry name" value="Glycosidases"/>
    <property type="match status" value="1"/>
</dbReference>
<dbReference type="GO" id="GO:0008422">
    <property type="term" value="F:beta-glucosidase activity"/>
    <property type="evidence" value="ECO:0007669"/>
    <property type="project" value="TreeGrafter"/>
</dbReference>
<name>A0A4Q9V055_9ACTO</name>
<dbReference type="SUPFAM" id="SSF51445">
    <property type="entry name" value="(Trans)glycosidases"/>
    <property type="match status" value="1"/>
</dbReference>
<accession>A0A4Q9V055</accession>
<evidence type="ECO:0000256" key="1">
    <source>
        <dbReference type="ARBA" id="ARBA00010838"/>
    </source>
</evidence>
<dbReference type="AlphaFoldDB" id="A0A4Q9V055"/>
<dbReference type="PANTHER" id="PTHR10353:SF209">
    <property type="entry name" value="GALACTOLIPID GALACTOSYLTRANSFERASE SFR2, CHLOROPLASTIC"/>
    <property type="match status" value="1"/>
</dbReference>
<evidence type="ECO:0000256" key="4">
    <source>
        <dbReference type="RuleBase" id="RU003690"/>
    </source>
</evidence>
<evidence type="ECO:0000313" key="5">
    <source>
        <dbReference type="EMBL" id="TBW21612.1"/>
    </source>
</evidence>
<dbReference type="Pfam" id="PF00232">
    <property type="entry name" value="Glyco_hydro_1"/>
    <property type="match status" value="2"/>
</dbReference>
<proteinExistence type="inferred from homology"/>
<dbReference type="InterPro" id="IPR001360">
    <property type="entry name" value="Glyco_hydro_1"/>
</dbReference>
<sequence length="423" mass="48789">MALTFKIGTASAAVQIEGDLPRTNWHAWAEKPGSIKDGTSPEPATGHWKRWREDNALMQELHLQIARISLDWTRIEPRRGQWDETAVARYREELIDLKERGIEPLVTLHHFSHPQWFEEMGGFAKEQNISLFIRFVAKILAEFGDLVSDWNTINEPNVFATQSFLYNETPPGGKSWRKALTTMRNFAIAHIRAYKLIHSTLDAPGRTINVSIAHHIRGFTPLNPKNPVHRAFAKIDDYLYNRLIENACYNGNFHPLLGRPPCDIQRGHYCDVVAINYYTRSTVRGLTDGVFPGAPVNDLGWEIYPQGIVECARELHERHRLPIWITENGTADNGSDTELERFRPKYLLDHFAAMAASGLPFERYYHWCFVDNWEWSEGMVPHFGIVHLDPTTLERTPKPSAYMLRDIIDQGKINDDIYQRYVK</sequence>
<protein>
    <submittedName>
        <fullName evidence="5">Glycoside hydrolase family 1 protein</fullName>
    </submittedName>
</protein>
<evidence type="ECO:0000256" key="3">
    <source>
        <dbReference type="ARBA" id="ARBA00023295"/>
    </source>
</evidence>
<gene>
    <name evidence="5" type="ORF">EZJ44_05880</name>
</gene>
<dbReference type="Proteomes" id="UP000293036">
    <property type="component" value="Unassembled WGS sequence"/>
</dbReference>
<dbReference type="PRINTS" id="PR00131">
    <property type="entry name" value="GLHYDRLASE1"/>
</dbReference>
<organism evidence="5 6">
    <name type="scientific">Arcanobacterium bovis</name>
    <dbReference type="NCBI Taxonomy" id="2529275"/>
    <lineage>
        <taxon>Bacteria</taxon>
        <taxon>Bacillati</taxon>
        <taxon>Actinomycetota</taxon>
        <taxon>Actinomycetes</taxon>
        <taxon>Actinomycetales</taxon>
        <taxon>Actinomycetaceae</taxon>
        <taxon>Arcanobacterium</taxon>
    </lineage>
</organism>